<evidence type="ECO:0000313" key="2">
    <source>
        <dbReference type="EMBL" id="GBN47594.1"/>
    </source>
</evidence>
<evidence type="ECO:0000313" key="3">
    <source>
        <dbReference type="Proteomes" id="UP000499080"/>
    </source>
</evidence>
<feature type="compositionally biased region" description="Basic residues" evidence="1">
    <location>
        <begin position="1"/>
        <end position="48"/>
    </location>
</feature>
<dbReference type="AlphaFoldDB" id="A0A4Y2P852"/>
<keyword evidence="3" id="KW-1185">Reference proteome</keyword>
<sequence length="123" mass="14649">MKRKERRERKKERKERKKVSKLVSKKRKKERRKRKKEGKERKKRKKVTTRGLFWDRPRNFEPLSDVEDDTSAGAPSPNFHATSTGGRLATSYYLTCSRPYTTDLSWNRVSGLEPSDLKPRPYH</sequence>
<comment type="caution">
    <text evidence="2">The sequence shown here is derived from an EMBL/GenBank/DDBJ whole genome shotgun (WGS) entry which is preliminary data.</text>
</comment>
<reference evidence="2 3" key="1">
    <citation type="journal article" date="2019" name="Sci. Rep.">
        <title>Orb-weaving spider Araneus ventricosus genome elucidates the spidroin gene catalogue.</title>
        <authorList>
            <person name="Kono N."/>
            <person name="Nakamura H."/>
            <person name="Ohtoshi R."/>
            <person name="Moran D.A.P."/>
            <person name="Shinohara A."/>
            <person name="Yoshida Y."/>
            <person name="Fujiwara M."/>
            <person name="Mori M."/>
            <person name="Tomita M."/>
            <person name="Arakawa K."/>
        </authorList>
    </citation>
    <scope>NUCLEOTIDE SEQUENCE [LARGE SCALE GENOMIC DNA]</scope>
</reference>
<name>A0A4Y2P852_ARAVE</name>
<protein>
    <submittedName>
        <fullName evidence="2">Uncharacterized protein</fullName>
    </submittedName>
</protein>
<feature type="region of interest" description="Disordered" evidence="1">
    <location>
        <begin position="1"/>
        <end position="85"/>
    </location>
</feature>
<gene>
    <name evidence="2" type="ORF">AVEN_27853_1</name>
</gene>
<proteinExistence type="predicted"/>
<organism evidence="2 3">
    <name type="scientific">Araneus ventricosus</name>
    <name type="common">Orbweaver spider</name>
    <name type="synonym">Epeira ventricosa</name>
    <dbReference type="NCBI Taxonomy" id="182803"/>
    <lineage>
        <taxon>Eukaryota</taxon>
        <taxon>Metazoa</taxon>
        <taxon>Ecdysozoa</taxon>
        <taxon>Arthropoda</taxon>
        <taxon>Chelicerata</taxon>
        <taxon>Arachnida</taxon>
        <taxon>Araneae</taxon>
        <taxon>Araneomorphae</taxon>
        <taxon>Entelegynae</taxon>
        <taxon>Araneoidea</taxon>
        <taxon>Araneidae</taxon>
        <taxon>Araneus</taxon>
    </lineage>
</organism>
<dbReference type="EMBL" id="BGPR01131788">
    <property type="protein sequence ID" value="GBN47594.1"/>
    <property type="molecule type" value="Genomic_DNA"/>
</dbReference>
<dbReference type="Proteomes" id="UP000499080">
    <property type="component" value="Unassembled WGS sequence"/>
</dbReference>
<evidence type="ECO:0000256" key="1">
    <source>
        <dbReference type="SAM" id="MobiDB-lite"/>
    </source>
</evidence>
<accession>A0A4Y2P852</accession>